<feature type="signal peptide" evidence="12">
    <location>
        <begin position="1"/>
        <end position="19"/>
    </location>
</feature>
<evidence type="ECO:0000259" key="13">
    <source>
        <dbReference type="Pfam" id="PF02434"/>
    </source>
</evidence>
<evidence type="ECO:0000256" key="9">
    <source>
        <dbReference type="ARBA" id="ARBA00022968"/>
    </source>
</evidence>
<comment type="subcellular location">
    <subcellularLocation>
        <location evidence="1">Membrane</location>
        <topology evidence="1">Single-pass type II membrane protein</topology>
    </subcellularLocation>
</comment>
<comment type="similarity">
    <text evidence="3">Belongs to the glycosyltransferase 31 family. Beta3-Gal-T subfamily.</text>
</comment>
<keyword evidence="7" id="KW-0812">Transmembrane</keyword>
<dbReference type="Gene3D" id="3.90.550.50">
    <property type="match status" value="2"/>
</dbReference>
<dbReference type="GO" id="GO:0000166">
    <property type="term" value="F:nucleotide binding"/>
    <property type="evidence" value="ECO:0007669"/>
    <property type="project" value="UniProtKB-KW"/>
</dbReference>
<evidence type="ECO:0000256" key="7">
    <source>
        <dbReference type="ARBA" id="ARBA00022692"/>
    </source>
</evidence>
<evidence type="ECO:0000256" key="10">
    <source>
        <dbReference type="ARBA" id="ARBA00022989"/>
    </source>
</evidence>
<evidence type="ECO:0000256" key="2">
    <source>
        <dbReference type="ARBA" id="ARBA00004922"/>
    </source>
</evidence>
<dbReference type="GO" id="GO:0016020">
    <property type="term" value="C:membrane"/>
    <property type="evidence" value="ECO:0007669"/>
    <property type="project" value="UniProtKB-SubCell"/>
</dbReference>
<comment type="caution">
    <text evidence="14">The sequence shown here is derived from an EMBL/GenBank/DDBJ whole genome shotgun (WGS) entry which is preliminary data.</text>
</comment>
<evidence type="ECO:0000256" key="11">
    <source>
        <dbReference type="ARBA" id="ARBA00023136"/>
    </source>
</evidence>
<evidence type="ECO:0000256" key="12">
    <source>
        <dbReference type="SAM" id="SignalP"/>
    </source>
</evidence>
<dbReference type="OrthoDB" id="421979at2759"/>
<gene>
    <name evidence="14" type="ORF">EB796_008692</name>
</gene>
<reference evidence="14" key="1">
    <citation type="submission" date="2020-06" db="EMBL/GenBank/DDBJ databases">
        <title>Draft genome of Bugula neritina, a colonial animal packing powerful symbionts and potential medicines.</title>
        <authorList>
            <person name="Rayko M."/>
        </authorList>
    </citation>
    <scope>NUCLEOTIDE SEQUENCE [LARGE SCALE GENOMIC DNA]</scope>
    <source>
        <strain evidence="14">Kwan_BN1</strain>
    </source>
</reference>
<proteinExistence type="inferred from homology"/>
<keyword evidence="15" id="KW-1185">Reference proteome</keyword>
<dbReference type="EC" id="2.4.1.122" evidence="4"/>
<accession>A0A7J7K2Y0</accession>
<dbReference type="EMBL" id="VXIV02001464">
    <property type="protein sequence ID" value="KAF6032990.1"/>
    <property type="molecule type" value="Genomic_DNA"/>
</dbReference>
<feature type="chain" id="PRO_5029803253" description="N-acetylgalactosaminide beta-1,3-galactosyltransferase" evidence="12">
    <location>
        <begin position="20"/>
        <end position="470"/>
    </location>
</feature>
<evidence type="ECO:0000256" key="5">
    <source>
        <dbReference type="ARBA" id="ARBA00022676"/>
    </source>
</evidence>
<evidence type="ECO:0000256" key="4">
    <source>
        <dbReference type="ARBA" id="ARBA00012557"/>
    </source>
</evidence>
<dbReference type="AlphaFoldDB" id="A0A7J7K2Y0"/>
<dbReference type="PANTHER" id="PTHR23033">
    <property type="entry name" value="BETA1,3-GALACTOSYLTRANSFERASE"/>
    <property type="match status" value="1"/>
</dbReference>
<feature type="domain" description="Fringe-like glycosyltransferase" evidence="13">
    <location>
        <begin position="234"/>
        <end position="440"/>
    </location>
</feature>
<keyword evidence="12" id="KW-0732">Signal</keyword>
<comment type="pathway">
    <text evidence="2">Protein modification; protein glycosylation.</text>
</comment>
<organism evidence="14 15">
    <name type="scientific">Bugula neritina</name>
    <name type="common">Brown bryozoan</name>
    <name type="synonym">Sertularia neritina</name>
    <dbReference type="NCBI Taxonomy" id="10212"/>
    <lineage>
        <taxon>Eukaryota</taxon>
        <taxon>Metazoa</taxon>
        <taxon>Spiralia</taxon>
        <taxon>Lophotrochozoa</taxon>
        <taxon>Bryozoa</taxon>
        <taxon>Gymnolaemata</taxon>
        <taxon>Cheilostomatida</taxon>
        <taxon>Flustrina</taxon>
        <taxon>Buguloidea</taxon>
        <taxon>Bugulidae</taxon>
        <taxon>Bugula</taxon>
    </lineage>
</organism>
<dbReference type="Proteomes" id="UP000593567">
    <property type="component" value="Unassembled WGS sequence"/>
</dbReference>
<keyword evidence="9" id="KW-0735">Signal-anchor</keyword>
<name>A0A7J7K2Y0_BUGNE</name>
<evidence type="ECO:0000256" key="3">
    <source>
        <dbReference type="ARBA" id="ARBA00006462"/>
    </source>
</evidence>
<dbReference type="InterPro" id="IPR026050">
    <property type="entry name" value="C1GALT1/C1GALT1_chp1"/>
</dbReference>
<keyword evidence="11" id="KW-0472">Membrane</keyword>
<evidence type="ECO:0000313" key="14">
    <source>
        <dbReference type="EMBL" id="KAF6032990.1"/>
    </source>
</evidence>
<dbReference type="Pfam" id="PF02434">
    <property type="entry name" value="Fringe"/>
    <property type="match status" value="1"/>
</dbReference>
<evidence type="ECO:0000313" key="15">
    <source>
        <dbReference type="Proteomes" id="UP000593567"/>
    </source>
</evidence>
<keyword evidence="5" id="KW-0328">Glycosyltransferase</keyword>
<protein>
    <recommendedName>
        <fullName evidence="4">N-acetylgalactosaminide beta-1,3-galactosyltransferase</fullName>
        <ecNumber evidence="4">2.4.1.122</ecNumber>
    </recommendedName>
</protein>
<keyword evidence="10" id="KW-1133">Transmembrane helix</keyword>
<dbReference type="GO" id="GO:0016263">
    <property type="term" value="F:glycoprotein-N-acetylgalactosamine 3-beta-galactosyltransferase activity"/>
    <property type="evidence" value="ECO:0007669"/>
    <property type="project" value="UniProtKB-EC"/>
</dbReference>
<dbReference type="PANTHER" id="PTHR23033:SF14">
    <property type="entry name" value="GLYCOPROTEIN-N-ACETYLGALACTOSAMINE 3-BETA-GALACTOSYLTRANSFERASE 1-RELATED"/>
    <property type="match status" value="1"/>
</dbReference>
<evidence type="ECO:0000256" key="8">
    <source>
        <dbReference type="ARBA" id="ARBA00022741"/>
    </source>
</evidence>
<keyword evidence="6" id="KW-0808">Transferase</keyword>
<evidence type="ECO:0000256" key="6">
    <source>
        <dbReference type="ARBA" id="ARBA00022679"/>
    </source>
</evidence>
<dbReference type="InterPro" id="IPR003378">
    <property type="entry name" value="Fringe-like_glycosylTrfase"/>
</dbReference>
<sequence length="470" mass="53472">MKQLLAALVCWAVITNADCETLKKQKLLVVINNENQDHHISFAKLSRSYIYGQLQSVRGRLAVEVVISTEHWPDLYGSWTFLPLLKEISDHYSEDKLDWLLIVSEHTEVNLSNLLPVLEKFDAREKQFIGHALQDSEMVIIHHFSDSKLLYPDTSCGVLLSWKQVISTNHGEKEDFNIDAKYELASYFYNNGEGITLTHVPVFCSPEVQDVSNCATHYKVNSHICLPSSSHKAVTDDDIFVMVKTGAVFHDSRVILQKKLWVDGVKHKEICSELEDKSIPTVKIDAPNTKQGHCAKFHAMLKRAYKEKHIRSKSWLVIVDDDTMMNVTRLAKLLTCYGTEKPIVLGERYGYMSHKEYGYDYVTGGGGTVFNMKAVDAIMRGEVSCSREDAPDDMTIGVWLKALGIPIVHSPLFHQAPPQTYPVTYLQSQKDYTISFHKFQPQKPEQICTDWLGLKVQDKKTPILTEHTEL</sequence>
<evidence type="ECO:0000256" key="1">
    <source>
        <dbReference type="ARBA" id="ARBA00004606"/>
    </source>
</evidence>
<keyword evidence="8" id="KW-0547">Nucleotide-binding</keyword>